<evidence type="ECO:0000313" key="3">
    <source>
        <dbReference type="Proteomes" id="UP000228930"/>
    </source>
</evidence>
<organism evidence="2 3">
    <name type="scientific">Bradyrhizobium nitroreducens</name>
    <dbReference type="NCBI Taxonomy" id="709803"/>
    <lineage>
        <taxon>Bacteria</taxon>
        <taxon>Pseudomonadati</taxon>
        <taxon>Pseudomonadota</taxon>
        <taxon>Alphaproteobacteria</taxon>
        <taxon>Hyphomicrobiales</taxon>
        <taxon>Nitrobacteraceae</taxon>
        <taxon>Bradyrhizobium</taxon>
    </lineage>
</organism>
<dbReference type="InterPro" id="IPR027417">
    <property type="entry name" value="P-loop_NTPase"/>
</dbReference>
<dbReference type="InterPro" id="IPR003959">
    <property type="entry name" value="ATPase_AAA_core"/>
</dbReference>
<sequence>MLSRGSEWRRWEPHIHAPGTVMNNQFRGPTAWNDYLTALERASPVIEAIAVTDYYVTDTYEEVLRHKAAGRLPDTKLIFPNVELRLDVATAKGGFVNLHLFVSPEDPKHVEELQRLLSRLQFNVMQDRFDCTRADLIRLGKKADPDITDDRAALAYGANQFKVNFQKLREVFSESGWAKKNILIAVAGSATDGTSGVREAADQTIRREIEGFAHVIFASSPAQREFWLGQRDLAPDEMRTRYGGLKPCLHGSDAHKLDDVASPFGDRFSWIKGGLEFDALRQACIDPGGRAHVGAEPPASATPSQVISGIEILDAPWMTTPVIPLNPGLVAIIGARGSGKTALADMIAAGCDSISDEAWNAEEWANPSFLIRARPLVGDGKVKVSWASGEPSIRALNGSDANGPFSYERVRYLSQQFVEELCSSSGLTDGLLREIERVIFEAHPDDARDGTLDFAELLDHRASRHRLAREREAEAVSQISERIGTELEKEKLIATYEGQVAQKKKLVDAYTADRAKLVSAGSEKRAQRHTELAGAANQIRAKLRQFAGQRQTFLAMQDEVKDLRRNQAPEALRQAQARYIHSGMSAEQWASFLLDYKGPVDNDLAGYVKWVDGEIAKLKGTTPAPSDPNTPYFRDDVDLSTLSQAVLEAEMARLEKLVSADKETQRRYTALSGSIATETAALQTLTDKLKDARGARDRARELQTQREEAYGRAFDALVAEQSVLEDLYAPLMARLAAASGTLKKLSFSVTRVANVEQWASEAEDGLIDLRKAGAFRGKGTLLQKANEVLKGAWETGDSAGVIAAMAEFRRLYQKDLLDHSPVAHTDQQEFRAWSKRFAQWLFSTDHISIRYGIDYDGVDIRKLSPGTRGIVLLLLYLALDDSDNRPLVIDQPEENLDPKSVFDELVHLFVEAKANRQVIMVTHNANLVINTDADQIIIADVGPHPHGSLPPISYKSGGLENGEIRKAVCDILEGGEGAFQERARRLRVRLER</sequence>
<gene>
    <name evidence="2" type="ORF">TSA1_05745</name>
</gene>
<proteinExistence type="predicted"/>
<dbReference type="Gene3D" id="3.40.50.300">
    <property type="entry name" value="P-loop containing nucleotide triphosphate hydrolases"/>
    <property type="match status" value="2"/>
</dbReference>
<keyword evidence="3" id="KW-1185">Reference proteome</keyword>
<dbReference type="Proteomes" id="UP000228930">
    <property type="component" value="Unassembled WGS sequence"/>
</dbReference>
<evidence type="ECO:0000259" key="1">
    <source>
        <dbReference type="Pfam" id="PF13304"/>
    </source>
</evidence>
<dbReference type="GO" id="GO:0005524">
    <property type="term" value="F:ATP binding"/>
    <property type="evidence" value="ECO:0007669"/>
    <property type="project" value="InterPro"/>
</dbReference>
<accession>A0A2M6U738</accession>
<dbReference type="AlphaFoldDB" id="A0A2M6U738"/>
<dbReference type="GO" id="GO:0016740">
    <property type="term" value="F:transferase activity"/>
    <property type="evidence" value="ECO:0007669"/>
    <property type="project" value="UniProtKB-KW"/>
</dbReference>
<protein>
    <submittedName>
        <fullName evidence="2">Phosphotransferase</fullName>
    </submittedName>
</protein>
<dbReference type="Pfam" id="PF13304">
    <property type="entry name" value="AAA_21"/>
    <property type="match status" value="1"/>
</dbReference>
<reference evidence="2 3" key="1">
    <citation type="submission" date="2015-06" db="EMBL/GenBank/DDBJ databases">
        <title>Comparative genome analysis of nirS-carrying Bradyrhizobium sp. strains.</title>
        <authorList>
            <person name="Ishii S."/>
            <person name="Jang J."/>
            <person name="Nishizawa T."/>
            <person name="Senoo K."/>
        </authorList>
    </citation>
    <scope>NUCLEOTIDE SEQUENCE [LARGE SCALE GENOMIC DNA]</scope>
    <source>
        <strain evidence="2 3">TSA1</strain>
    </source>
</reference>
<dbReference type="InterPro" id="IPR054787">
    <property type="entry name" value="TrlF_ATPase"/>
</dbReference>
<name>A0A2M6U738_9BRAD</name>
<dbReference type="NCBIfam" id="NF045780">
    <property type="entry name" value="TrlF_fam_ATP"/>
    <property type="match status" value="1"/>
</dbReference>
<comment type="caution">
    <text evidence="2">The sequence shown here is derived from an EMBL/GenBank/DDBJ whole genome shotgun (WGS) entry which is preliminary data.</text>
</comment>
<evidence type="ECO:0000313" key="2">
    <source>
        <dbReference type="EMBL" id="PIT00321.1"/>
    </source>
</evidence>
<dbReference type="SUPFAM" id="SSF52540">
    <property type="entry name" value="P-loop containing nucleoside triphosphate hydrolases"/>
    <property type="match status" value="1"/>
</dbReference>
<dbReference type="GO" id="GO:0016887">
    <property type="term" value="F:ATP hydrolysis activity"/>
    <property type="evidence" value="ECO:0007669"/>
    <property type="project" value="InterPro"/>
</dbReference>
<feature type="domain" description="ATPase AAA-type core" evidence="1">
    <location>
        <begin position="855"/>
        <end position="928"/>
    </location>
</feature>
<keyword evidence="2" id="KW-0808">Transferase</keyword>
<dbReference type="RefSeq" id="WP_100175531.1">
    <property type="nucleotide sequence ID" value="NZ_LFJC01000003.1"/>
</dbReference>
<dbReference type="EMBL" id="LFJC01000003">
    <property type="protein sequence ID" value="PIT00321.1"/>
    <property type="molecule type" value="Genomic_DNA"/>
</dbReference>